<sequence>MRPTPGSPRRDNPSGGDVRQVGQQQLGGVVDDVLARLEAGAARHGQSGQRLGVVRSCLATWISPKNFRSRVMDGFSGG</sequence>
<protein>
    <submittedName>
        <fullName evidence="2">Uncharacterized protein</fullName>
    </submittedName>
</protein>
<proteinExistence type="predicted"/>
<dbReference type="EMBL" id="BAAAXZ010000104">
    <property type="protein sequence ID" value="GAA2930001.1"/>
    <property type="molecule type" value="Genomic_DNA"/>
</dbReference>
<feature type="compositionally biased region" description="Low complexity" evidence="1">
    <location>
        <begin position="15"/>
        <end position="24"/>
    </location>
</feature>
<dbReference type="Proteomes" id="UP001501102">
    <property type="component" value="Unassembled WGS sequence"/>
</dbReference>
<organism evidence="2 3">
    <name type="scientific">Streptomyces thioluteus</name>
    <dbReference type="NCBI Taxonomy" id="66431"/>
    <lineage>
        <taxon>Bacteria</taxon>
        <taxon>Bacillati</taxon>
        <taxon>Actinomycetota</taxon>
        <taxon>Actinomycetes</taxon>
        <taxon>Kitasatosporales</taxon>
        <taxon>Streptomycetaceae</taxon>
        <taxon>Streptomyces</taxon>
    </lineage>
</organism>
<feature type="region of interest" description="Disordered" evidence="1">
    <location>
        <begin position="1"/>
        <end position="24"/>
    </location>
</feature>
<gene>
    <name evidence="2" type="ORF">GCM10020221_27240</name>
</gene>
<comment type="caution">
    <text evidence="2">The sequence shown here is derived from an EMBL/GenBank/DDBJ whole genome shotgun (WGS) entry which is preliminary data.</text>
</comment>
<accession>A0ABN3WYX0</accession>
<keyword evidence="3" id="KW-1185">Reference proteome</keyword>
<evidence type="ECO:0000256" key="1">
    <source>
        <dbReference type="SAM" id="MobiDB-lite"/>
    </source>
</evidence>
<evidence type="ECO:0000313" key="2">
    <source>
        <dbReference type="EMBL" id="GAA2930001.1"/>
    </source>
</evidence>
<reference evidence="2 3" key="1">
    <citation type="journal article" date="2019" name="Int. J. Syst. Evol. Microbiol.">
        <title>The Global Catalogue of Microorganisms (GCM) 10K type strain sequencing project: providing services to taxonomists for standard genome sequencing and annotation.</title>
        <authorList>
            <consortium name="The Broad Institute Genomics Platform"/>
            <consortium name="The Broad Institute Genome Sequencing Center for Infectious Disease"/>
            <person name="Wu L."/>
            <person name="Ma J."/>
        </authorList>
    </citation>
    <scope>NUCLEOTIDE SEQUENCE [LARGE SCALE GENOMIC DNA]</scope>
    <source>
        <strain evidence="2 3">JCM 4087</strain>
    </source>
</reference>
<name>A0ABN3WYX0_STRTU</name>
<evidence type="ECO:0000313" key="3">
    <source>
        <dbReference type="Proteomes" id="UP001501102"/>
    </source>
</evidence>